<keyword evidence="1" id="KW-1133">Transmembrane helix</keyword>
<name>S9U2W0_PAEAL</name>
<accession>S9U2W0</accession>
<sequence>MNRTSLQQFTLNTIASLLAIYLPIHFFIILIYTGPVNPVSLTLKPYITPYIETFFQQNWHLFAPKPISVNFKMYVRAEYKNHKNGMIEQSAWFDVTSPLIDLNNKTILSPYNRLGRIGTGYVHQLLIGGKDDLSIKILNRKSETKGDLTLLNQEYKAHMDEAKKGLHRLASSYAKKVLKHYDITRVQYMTSIVDSIPYSKRNETSYRPEEKTTIFEWEKVVEDVVAFP</sequence>
<dbReference type="InterPro" id="IPR043857">
    <property type="entry name" value="DUF5819"/>
</dbReference>
<feature type="transmembrane region" description="Helical" evidence="1">
    <location>
        <begin position="12"/>
        <end position="32"/>
    </location>
</feature>
<evidence type="ECO:0000256" key="1">
    <source>
        <dbReference type="SAM" id="Phobius"/>
    </source>
</evidence>
<dbReference type="AlphaFoldDB" id="S9U2W0"/>
<reference evidence="2 3" key="1">
    <citation type="submission" date="2013-05" db="EMBL/GenBank/DDBJ databases">
        <authorList>
            <person name="Strain E.A."/>
            <person name="Brown E."/>
            <person name="Allard M.W."/>
            <person name="Luo Y.L."/>
        </authorList>
    </citation>
    <scope>NUCLEOTIDE SEQUENCE [LARGE SCALE GENOMIC DNA]</scope>
    <source>
        <strain evidence="2 3">TS-15</strain>
    </source>
</reference>
<keyword evidence="1" id="KW-0472">Membrane</keyword>
<dbReference type="RefSeq" id="WP_021258179.1">
    <property type="nucleotide sequence ID" value="NZ_ATMT01000007.1"/>
</dbReference>
<dbReference type="Proteomes" id="UP000015344">
    <property type="component" value="Unassembled WGS sequence"/>
</dbReference>
<proteinExistence type="predicted"/>
<keyword evidence="1" id="KW-0812">Transmembrane</keyword>
<comment type="caution">
    <text evidence="2">The sequence shown here is derived from an EMBL/GenBank/DDBJ whole genome shotgun (WGS) entry which is preliminary data.</text>
</comment>
<organism evidence="2 3">
    <name type="scientific">Paenibacillus alvei TS-15</name>
    <dbReference type="NCBI Taxonomy" id="1117108"/>
    <lineage>
        <taxon>Bacteria</taxon>
        <taxon>Bacillati</taxon>
        <taxon>Bacillota</taxon>
        <taxon>Bacilli</taxon>
        <taxon>Bacillales</taxon>
        <taxon>Paenibacillaceae</taxon>
        <taxon>Paenibacillus</taxon>
    </lineage>
</organism>
<dbReference type="Pfam" id="PF19136">
    <property type="entry name" value="DUF5819"/>
    <property type="match status" value="1"/>
</dbReference>
<protein>
    <submittedName>
        <fullName evidence="2">NADH dehydrogenase subunit 6</fullName>
    </submittedName>
</protein>
<dbReference type="PATRIC" id="fig|1117108.3.peg.633"/>
<dbReference type="eggNOG" id="ENOG5033C5F">
    <property type="taxonomic scope" value="Bacteria"/>
</dbReference>
<dbReference type="EMBL" id="ATMT01000007">
    <property type="protein sequence ID" value="EPY08911.1"/>
    <property type="molecule type" value="Genomic_DNA"/>
</dbReference>
<evidence type="ECO:0000313" key="3">
    <source>
        <dbReference type="Proteomes" id="UP000015344"/>
    </source>
</evidence>
<evidence type="ECO:0000313" key="2">
    <source>
        <dbReference type="EMBL" id="EPY08911.1"/>
    </source>
</evidence>
<gene>
    <name evidence="2" type="ORF">PAALTS15_03037</name>
</gene>